<dbReference type="InterPro" id="IPR029052">
    <property type="entry name" value="Metallo-depent_PP-like"/>
</dbReference>
<evidence type="ECO:0000256" key="1">
    <source>
        <dbReference type="SAM" id="MobiDB-lite"/>
    </source>
</evidence>
<organism evidence="3 4">
    <name type="scientific">Microtetraspora glauca</name>
    <dbReference type="NCBI Taxonomy" id="1996"/>
    <lineage>
        <taxon>Bacteria</taxon>
        <taxon>Bacillati</taxon>
        <taxon>Actinomycetota</taxon>
        <taxon>Actinomycetes</taxon>
        <taxon>Streptosporangiales</taxon>
        <taxon>Streptosporangiaceae</taxon>
        <taxon>Microtetraspora</taxon>
    </lineage>
</organism>
<reference evidence="3 4" key="1">
    <citation type="submission" date="2024-06" db="EMBL/GenBank/DDBJ databases">
        <title>The Natural Products Discovery Center: Release of the First 8490 Sequenced Strains for Exploring Actinobacteria Biosynthetic Diversity.</title>
        <authorList>
            <person name="Kalkreuter E."/>
            <person name="Kautsar S.A."/>
            <person name="Yang D."/>
            <person name="Bader C.D."/>
            <person name="Teijaro C.N."/>
            <person name="Fluegel L."/>
            <person name="Davis C.M."/>
            <person name="Simpson J.R."/>
            <person name="Lauterbach L."/>
            <person name="Steele A.D."/>
            <person name="Gui C."/>
            <person name="Meng S."/>
            <person name="Li G."/>
            <person name="Viehrig K."/>
            <person name="Ye F."/>
            <person name="Su P."/>
            <person name="Kiefer A.F."/>
            <person name="Nichols A."/>
            <person name="Cepeda A.J."/>
            <person name="Yan W."/>
            <person name="Fan B."/>
            <person name="Jiang Y."/>
            <person name="Adhikari A."/>
            <person name="Zheng C.-J."/>
            <person name="Schuster L."/>
            <person name="Cowan T.M."/>
            <person name="Smanski M.J."/>
            <person name="Chevrette M.G."/>
            <person name="De Carvalho L.P.S."/>
            <person name="Shen B."/>
        </authorList>
    </citation>
    <scope>NUCLEOTIDE SEQUENCE [LARGE SCALE GENOMIC DNA]</scope>
    <source>
        <strain evidence="3 4">NPDC050100</strain>
    </source>
</reference>
<dbReference type="PANTHER" id="PTHR34211">
    <property type="entry name" value="CALCINEURIN-LIKE METALLO-PHOSPHOESTERASE SUPERFAMILY PROTEIN"/>
    <property type="match status" value="1"/>
</dbReference>
<comment type="caution">
    <text evidence="3">The sequence shown here is derived from an EMBL/GenBank/DDBJ whole genome shotgun (WGS) entry which is preliminary data.</text>
</comment>
<proteinExistence type="predicted"/>
<feature type="domain" description="Calcineurin-like phosphoesterase" evidence="2">
    <location>
        <begin position="110"/>
        <end position="193"/>
    </location>
</feature>
<keyword evidence="4" id="KW-1185">Reference proteome</keyword>
<feature type="compositionally biased region" description="Low complexity" evidence="1">
    <location>
        <begin position="9"/>
        <end position="25"/>
    </location>
</feature>
<sequence>MADVHADVNADVNADADARPARGARQSSRVSEAGAGWNCQEVGTFQRLRPNRATFTWLRPGTLWRSRNEILAQLFGDPSAEVRRRWVEAQRERGVDPDFRIFREVGEDFTFLVLGDTGEGDASQYAVVPGLLKAGEGTSFAVIASDVIYPTGSGNEYRDKFYRPYQDYRAPIYAVPGNHDWYDGLGGFMRVFCEAQPLEVREQGFRLSPSGLRGLLWKKPAKIDEEALATARRMRSAPGQQATMPAPYWVLDLGRLLVVGIDTGIRGDIDREQGEWLRRISADPRPKILITGKPIYVRNDYHPCDIEGGGTVDDIVRDPAHNYVAAIGGDVHNYQRFPVRVGDRVIQYIVSGGGGAFMHATHTIPRVDVGGVHEDDFKCYPLRGDSLSFYSLLYSRRLRMRWLYLTPDEGLALMSRHVGNVPPRSIAADPDGTPPPPGTAGSGGVGGVGGVVGGGGGQVRTAPVRITARMKWAARLLGGWPMPFHLPVGRVFHRWISELSDWDTPPFFKSFLHVSVTGDVLRIRCLAATGCLAQEIDPPLEDEVEIPLVRTVA</sequence>
<feature type="compositionally biased region" description="Gly residues" evidence="1">
    <location>
        <begin position="440"/>
        <end position="452"/>
    </location>
</feature>
<feature type="region of interest" description="Disordered" evidence="1">
    <location>
        <begin position="423"/>
        <end position="452"/>
    </location>
</feature>
<dbReference type="SUPFAM" id="SSF56300">
    <property type="entry name" value="Metallo-dependent phosphatases"/>
    <property type="match status" value="1"/>
</dbReference>
<dbReference type="PANTHER" id="PTHR34211:SF3">
    <property type="entry name" value="CALCINEURIN-LIKE METALLO-PHOSPHOESTERASE SUPERFAMILY PROTEIN"/>
    <property type="match status" value="1"/>
</dbReference>
<evidence type="ECO:0000313" key="3">
    <source>
        <dbReference type="EMBL" id="MEV0968035.1"/>
    </source>
</evidence>
<name>A0ABV3G8R9_MICGL</name>
<dbReference type="EMBL" id="JBFALK010000002">
    <property type="protein sequence ID" value="MEV0968035.1"/>
    <property type="molecule type" value="Genomic_DNA"/>
</dbReference>
<dbReference type="RefSeq" id="WP_358130276.1">
    <property type="nucleotide sequence ID" value="NZ_JBFALK010000002.1"/>
</dbReference>
<gene>
    <name evidence="3" type="ORF">AB0I59_05330</name>
</gene>
<evidence type="ECO:0000313" key="4">
    <source>
        <dbReference type="Proteomes" id="UP001551675"/>
    </source>
</evidence>
<evidence type="ECO:0000259" key="2">
    <source>
        <dbReference type="Pfam" id="PF00149"/>
    </source>
</evidence>
<dbReference type="Pfam" id="PF00149">
    <property type="entry name" value="Metallophos"/>
    <property type="match status" value="1"/>
</dbReference>
<dbReference type="InterPro" id="IPR004843">
    <property type="entry name" value="Calcineurin-like_PHP"/>
</dbReference>
<feature type="region of interest" description="Disordered" evidence="1">
    <location>
        <begin position="1"/>
        <end position="33"/>
    </location>
</feature>
<accession>A0ABV3G8R9</accession>
<dbReference type="Proteomes" id="UP001551675">
    <property type="component" value="Unassembled WGS sequence"/>
</dbReference>
<protein>
    <submittedName>
        <fullName evidence="3">Metallophosphoesterase</fullName>
    </submittedName>
</protein>
<dbReference type="Gene3D" id="3.60.21.10">
    <property type="match status" value="1"/>
</dbReference>